<keyword evidence="9 12" id="KW-0407">Ion channel</keyword>
<proteinExistence type="inferred from homology"/>
<comment type="catalytic activity">
    <reaction evidence="11">
        <text>fluoride(in) = fluoride(out)</text>
        <dbReference type="Rhea" id="RHEA:76159"/>
        <dbReference type="ChEBI" id="CHEBI:17051"/>
    </reaction>
    <physiologicalReaction direction="left-to-right" evidence="11">
        <dbReference type="Rhea" id="RHEA:76160"/>
    </physiologicalReaction>
</comment>
<dbReference type="Proteomes" id="UP000095463">
    <property type="component" value="Unassembled WGS sequence"/>
</dbReference>
<evidence type="ECO:0000256" key="10">
    <source>
        <dbReference type="ARBA" id="ARBA00035120"/>
    </source>
</evidence>
<organism evidence="13 14">
    <name type="scientific">Devosia insulae DS-56</name>
    <dbReference type="NCBI Taxonomy" id="1116389"/>
    <lineage>
        <taxon>Bacteria</taxon>
        <taxon>Pseudomonadati</taxon>
        <taxon>Pseudomonadota</taxon>
        <taxon>Alphaproteobacteria</taxon>
        <taxon>Hyphomicrobiales</taxon>
        <taxon>Devosiaceae</taxon>
        <taxon>Devosia</taxon>
    </lineage>
</organism>
<comment type="function">
    <text evidence="12">Fluoride-specific ion channel. Important for reducing fluoride concentration in the cell, thus reducing its toxicity.</text>
</comment>
<dbReference type="NCBIfam" id="TIGR00494">
    <property type="entry name" value="crcB"/>
    <property type="match status" value="1"/>
</dbReference>
<comment type="caution">
    <text evidence="13">The sequence shown here is derived from an EMBL/GenBank/DDBJ whole genome shotgun (WGS) entry which is preliminary data.</text>
</comment>
<dbReference type="RefSeq" id="WP_069911279.1">
    <property type="nucleotide sequence ID" value="NZ_LAJE02000285.1"/>
</dbReference>
<keyword evidence="12" id="KW-0813">Transport</keyword>
<keyword evidence="3" id="KW-0997">Cell inner membrane</keyword>
<evidence type="ECO:0000256" key="6">
    <source>
        <dbReference type="ARBA" id="ARBA00023053"/>
    </source>
</evidence>
<feature type="transmembrane region" description="Helical" evidence="12">
    <location>
        <begin position="67"/>
        <end position="91"/>
    </location>
</feature>
<evidence type="ECO:0000256" key="9">
    <source>
        <dbReference type="ARBA" id="ARBA00023303"/>
    </source>
</evidence>
<evidence type="ECO:0000256" key="11">
    <source>
        <dbReference type="ARBA" id="ARBA00035585"/>
    </source>
</evidence>
<keyword evidence="8 12" id="KW-0472">Membrane</keyword>
<protein>
    <recommendedName>
        <fullName evidence="12">Fluoride-specific ion channel FluC</fullName>
    </recommendedName>
</protein>
<feature type="binding site" evidence="12">
    <location>
        <position position="78"/>
    </location>
    <ligand>
        <name>Na(+)</name>
        <dbReference type="ChEBI" id="CHEBI:29101"/>
        <note>structural</note>
    </ligand>
</feature>
<dbReference type="GO" id="GO:0046872">
    <property type="term" value="F:metal ion binding"/>
    <property type="evidence" value="ECO:0007669"/>
    <property type="project" value="UniProtKB-KW"/>
</dbReference>
<dbReference type="HAMAP" id="MF_00454">
    <property type="entry name" value="FluC"/>
    <property type="match status" value="1"/>
</dbReference>
<evidence type="ECO:0000256" key="4">
    <source>
        <dbReference type="ARBA" id="ARBA00022692"/>
    </source>
</evidence>
<keyword evidence="2 12" id="KW-1003">Cell membrane</keyword>
<evidence type="ECO:0000256" key="3">
    <source>
        <dbReference type="ARBA" id="ARBA00022519"/>
    </source>
</evidence>
<dbReference type="GO" id="GO:0062054">
    <property type="term" value="F:fluoride channel activity"/>
    <property type="evidence" value="ECO:0007669"/>
    <property type="project" value="UniProtKB-UniRule"/>
</dbReference>
<accession>A0A1E5XLB2</accession>
<dbReference type="AlphaFoldDB" id="A0A1E5XLB2"/>
<comment type="similarity">
    <text evidence="10 12">Belongs to the fluoride channel Fluc/FEX (TC 1.A.43) family.</text>
</comment>
<feature type="transmembrane region" description="Helical" evidence="12">
    <location>
        <begin position="97"/>
        <end position="121"/>
    </location>
</feature>
<sequence length="125" mass="13060">MNSYLLVGIGGALGALARFGAQNWIGSLPNGFPVATFLVNIVGSIAMGVLVGVLAKTTPQYQNEIRLFVAVGVFGGFTTFSSFSLDAITLIERGDILLAAFYIVGSVLLSLAGLWMGMLAMRVVA</sequence>
<evidence type="ECO:0000256" key="5">
    <source>
        <dbReference type="ARBA" id="ARBA00022989"/>
    </source>
</evidence>
<dbReference type="PANTHER" id="PTHR28259">
    <property type="entry name" value="FLUORIDE EXPORT PROTEIN 1-RELATED"/>
    <property type="match status" value="1"/>
</dbReference>
<dbReference type="OrthoDB" id="9806299at2"/>
<keyword evidence="6 12" id="KW-0915">Sodium</keyword>
<dbReference type="GO" id="GO:0140114">
    <property type="term" value="P:cellular detoxification of fluoride"/>
    <property type="evidence" value="ECO:0007669"/>
    <property type="project" value="UniProtKB-UniRule"/>
</dbReference>
<keyword evidence="5 12" id="KW-1133">Transmembrane helix</keyword>
<dbReference type="InterPro" id="IPR003691">
    <property type="entry name" value="FluC"/>
</dbReference>
<evidence type="ECO:0000313" key="14">
    <source>
        <dbReference type="Proteomes" id="UP000095463"/>
    </source>
</evidence>
<keyword evidence="7 12" id="KW-0406">Ion transport</keyword>
<keyword evidence="4 12" id="KW-0812">Transmembrane</keyword>
<keyword evidence="12" id="KW-0479">Metal-binding</keyword>
<evidence type="ECO:0000313" key="13">
    <source>
        <dbReference type="EMBL" id="OEO29368.1"/>
    </source>
</evidence>
<gene>
    <name evidence="12" type="primary">fluC</name>
    <name evidence="12" type="synonym">crcB</name>
    <name evidence="13" type="ORF">VW23_025445</name>
</gene>
<evidence type="ECO:0000256" key="12">
    <source>
        <dbReference type="HAMAP-Rule" id="MF_00454"/>
    </source>
</evidence>
<keyword evidence="14" id="KW-1185">Reference proteome</keyword>
<comment type="activity regulation">
    <text evidence="12">Na(+) is not transported, but it plays an essential structural role and its presence is essential for fluoride channel function.</text>
</comment>
<reference evidence="13 14" key="1">
    <citation type="journal article" date="2015" name="Genome Announc.">
        <title>Genome Assemblies of Three Soil-Associated Devosia species: D. insulae, D. limi, and D. soli.</title>
        <authorList>
            <person name="Hassan Y.I."/>
            <person name="Lepp D."/>
            <person name="Zhou T."/>
        </authorList>
    </citation>
    <scope>NUCLEOTIDE SEQUENCE [LARGE SCALE GENOMIC DNA]</scope>
    <source>
        <strain evidence="13 14">DS-56</strain>
    </source>
</reference>
<feature type="binding site" evidence="12">
    <location>
        <position position="75"/>
    </location>
    <ligand>
        <name>Na(+)</name>
        <dbReference type="ChEBI" id="CHEBI:29101"/>
        <note>structural</note>
    </ligand>
</feature>
<evidence type="ECO:0000256" key="7">
    <source>
        <dbReference type="ARBA" id="ARBA00023065"/>
    </source>
</evidence>
<evidence type="ECO:0000256" key="8">
    <source>
        <dbReference type="ARBA" id="ARBA00023136"/>
    </source>
</evidence>
<comment type="subcellular location">
    <subcellularLocation>
        <location evidence="1 12">Cell membrane</location>
        <topology evidence="1 12">Multi-pass membrane protein</topology>
    </subcellularLocation>
</comment>
<dbReference type="PANTHER" id="PTHR28259:SF1">
    <property type="entry name" value="FLUORIDE EXPORT PROTEIN 1-RELATED"/>
    <property type="match status" value="1"/>
</dbReference>
<feature type="transmembrane region" description="Helical" evidence="12">
    <location>
        <begin position="31"/>
        <end position="55"/>
    </location>
</feature>
<dbReference type="GO" id="GO:0005886">
    <property type="term" value="C:plasma membrane"/>
    <property type="evidence" value="ECO:0007669"/>
    <property type="project" value="UniProtKB-SubCell"/>
</dbReference>
<dbReference type="Pfam" id="PF02537">
    <property type="entry name" value="CRCB"/>
    <property type="match status" value="1"/>
</dbReference>
<evidence type="ECO:0000256" key="2">
    <source>
        <dbReference type="ARBA" id="ARBA00022475"/>
    </source>
</evidence>
<evidence type="ECO:0000256" key="1">
    <source>
        <dbReference type="ARBA" id="ARBA00004651"/>
    </source>
</evidence>
<dbReference type="EMBL" id="LAJE02000285">
    <property type="protein sequence ID" value="OEO29368.1"/>
    <property type="molecule type" value="Genomic_DNA"/>
</dbReference>
<name>A0A1E5XLB2_9HYPH</name>